<evidence type="ECO:0000313" key="5">
    <source>
        <dbReference type="Proteomes" id="UP001214113"/>
    </source>
</evidence>
<dbReference type="Pfam" id="PF01548">
    <property type="entry name" value="DEDD_Tnp_IS110"/>
    <property type="match status" value="1"/>
</dbReference>
<reference evidence="4" key="1">
    <citation type="submission" date="2022-10" db="EMBL/GenBank/DDBJ databases">
        <title>Human gut microbiome strain richness.</title>
        <authorList>
            <person name="Chen-Liaw A."/>
        </authorList>
    </citation>
    <scope>NUCLEOTIDE SEQUENCE</scope>
    <source>
        <strain evidence="4">BSD2780061687st1_G10_BSD2780061687b_171204</strain>
    </source>
</reference>
<feature type="domain" description="Transposase IS116/IS110/IS902 C-terminal" evidence="3">
    <location>
        <begin position="271"/>
        <end position="356"/>
    </location>
</feature>
<dbReference type="AlphaFoldDB" id="A0AAW6GKC3"/>
<evidence type="ECO:0000259" key="3">
    <source>
        <dbReference type="Pfam" id="PF02371"/>
    </source>
</evidence>
<proteinExistence type="predicted"/>
<dbReference type="PANTHER" id="PTHR33055:SF13">
    <property type="entry name" value="TRANSPOSASE"/>
    <property type="match status" value="1"/>
</dbReference>
<dbReference type="EMBL" id="JAQNSB010000090">
    <property type="protein sequence ID" value="MDC1857615.1"/>
    <property type="molecule type" value="Genomic_DNA"/>
</dbReference>
<feature type="coiled-coil region" evidence="1">
    <location>
        <begin position="240"/>
        <end position="267"/>
    </location>
</feature>
<dbReference type="InterPro" id="IPR003346">
    <property type="entry name" value="Transposase_20"/>
</dbReference>
<dbReference type="InterPro" id="IPR002525">
    <property type="entry name" value="Transp_IS110-like_N"/>
</dbReference>
<keyword evidence="1" id="KW-0175">Coiled coil</keyword>
<evidence type="ECO:0000313" key="4">
    <source>
        <dbReference type="EMBL" id="MDC1857615.1"/>
    </source>
</evidence>
<gene>
    <name evidence="4" type="ORF">POZ22_23050</name>
</gene>
<name>A0AAW6GKC3_BACUN</name>
<evidence type="ECO:0000256" key="1">
    <source>
        <dbReference type="SAM" id="Coils"/>
    </source>
</evidence>
<organism evidence="4 5">
    <name type="scientific">Bacteroides uniformis</name>
    <dbReference type="NCBI Taxonomy" id="820"/>
    <lineage>
        <taxon>Bacteria</taxon>
        <taxon>Pseudomonadati</taxon>
        <taxon>Bacteroidota</taxon>
        <taxon>Bacteroidia</taxon>
        <taxon>Bacteroidales</taxon>
        <taxon>Bacteroidaceae</taxon>
        <taxon>Bacteroides</taxon>
    </lineage>
</organism>
<dbReference type="GO" id="GO:0004803">
    <property type="term" value="F:transposase activity"/>
    <property type="evidence" value="ECO:0007669"/>
    <property type="project" value="InterPro"/>
</dbReference>
<dbReference type="PANTHER" id="PTHR33055">
    <property type="entry name" value="TRANSPOSASE FOR INSERTION SEQUENCE ELEMENT IS1111A"/>
    <property type="match status" value="1"/>
</dbReference>
<feature type="domain" description="Transposase IS110-like N-terminal" evidence="2">
    <location>
        <begin position="4"/>
        <end position="162"/>
    </location>
</feature>
<dbReference type="RefSeq" id="WP_138378719.1">
    <property type="nucleotide sequence ID" value="NZ_JAQNSB010000090.1"/>
</dbReference>
<accession>A0AAW6GKC3</accession>
<dbReference type="Pfam" id="PF02371">
    <property type="entry name" value="Transposase_20"/>
    <property type="match status" value="1"/>
</dbReference>
<dbReference type="GO" id="GO:0006313">
    <property type="term" value="P:DNA transposition"/>
    <property type="evidence" value="ECO:0007669"/>
    <property type="project" value="InterPro"/>
</dbReference>
<evidence type="ECO:0000259" key="2">
    <source>
        <dbReference type="Pfam" id="PF01548"/>
    </source>
</evidence>
<dbReference type="InterPro" id="IPR047650">
    <property type="entry name" value="Transpos_IS110"/>
</dbReference>
<comment type="caution">
    <text evidence="4">The sequence shown here is derived from an EMBL/GenBank/DDBJ whole genome shotgun (WGS) entry which is preliminary data.</text>
</comment>
<protein>
    <submittedName>
        <fullName evidence="4">IS110 family transposase</fullName>
    </submittedName>
</protein>
<dbReference type="Proteomes" id="UP001214113">
    <property type="component" value="Unassembled WGS sequence"/>
</dbReference>
<dbReference type="GO" id="GO:0003677">
    <property type="term" value="F:DNA binding"/>
    <property type="evidence" value="ECO:0007669"/>
    <property type="project" value="InterPro"/>
</dbReference>
<dbReference type="NCBIfam" id="NF033542">
    <property type="entry name" value="transpos_IS110"/>
    <property type="match status" value="1"/>
</dbReference>
<sequence>MIYAGVDIAKMDHVIDAVDDKGNKVAKPMGFKNTEAGFERCVAWLEGVAEDPGEVFVGMESTGHYWMACFAYLMARGYKVAVINPMQVKAMRRLKSMPRVKNDRIDSWLIAEVLRMGDFDVTRLATDEVQSLKMLTRYRQQLKQEQAAVKTQLICVLDAYFPEYADVFGKKGLFGAGSLAVLERCPTPAECGKVRASTLAKVLSEASRGRHGAERAADVKAAAKASVGITLGQDAASYQIKTMVGQIKSLEETVAEVTAKIGLLLQQVEPLVLTIPGVSTATGAQIVAEIGDVARFKSAAAVVSYAGLNSGVSQSGQFEAKGEPITKHGSPYLRRAMWLAADGARKKDPALKAFYEKKRGEGKCHRVAVTAVARKLCHIVYAVMRDQVPYDPDR</sequence>